<dbReference type="CDD" id="cd00009">
    <property type="entry name" value="AAA"/>
    <property type="match status" value="1"/>
</dbReference>
<dbReference type="Gene3D" id="3.40.50.300">
    <property type="entry name" value="P-loop containing nucleotide triphosphate hydrolases"/>
    <property type="match status" value="1"/>
</dbReference>
<sequence length="343" mass="38221">MEQSNRVDRVLAEPGREHDVDRPNLIGTSPAFLAALELIRKVAACTAPVLIEGETGTGKELAARAIHYMSARRNAPFVAVNCGAIPESLLESELYGHERGAYTDARDAAPGLIAQAHGGSLLLDEIETMSQRTQVVLLRFLQDQEYRAVGGRRTLHADTRIIASSNADLEAMTTQGQFRQDLFFRLNVLAFRLPSLRERPGDAALLADAFLRRLGQRYQRPDKLLHVETEAFLRDYAWPGNVRELENLIHREYLFSEDDVLHFTSPRREGIAARAPSAHAKTFKCAKAEVVARFERSYVTEVLSMAGGNVSLAARLAHKERSAFCRLIRKHWPDGKLGSTNVP</sequence>
<dbReference type="GO" id="GO:0003677">
    <property type="term" value="F:DNA binding"/>
    <property type="evidence" value="ECO:0007669"/>
    <property type="project" value="UniProtKB-KW"/>
</dbReference>
<evidence type="ECO:0000256" key="2">
    <source>
        <dbReference type="ARBA" id="ARBA00022840"/>
    </source>
</evidence>
<comment type="caution">
    <text evidence="7">The sequence shown here is derived from an EMBL/GenBank/DDBJ whole genome shotgun (WGS) entry which is preliminary data.</text>
</comment>
<evidence type="ECO:0000313" key="8">
    <source>
        <dbReference type="Proteomes" id="UP000295645"/>
    </source>
</evidence>
<dbReference type="InterPro" id="IPR002078">
    <property type="entry name" value="Sigma_54_int"/>
</dbReference>
<evidence type="ECO:0000259" key="6">
    <source>
        <dbReference type="PROSITE" id="PS50045"/>
    </source>
</evidence>
<evidence type="ECO:0000256" key="1">
    <source>
        <dbReference type="ARBA" id="ARBA00022741"/>
    </source>
</evidence>
<dbReference type="SUPFAM" id="SSF46689">
    <property type="entry name" value="Homeodomain-like"/>
    <property type="match status" value="1"/>
</dbReference>
<feature type="domain" description="Sigma-54 factor interaction" evidence="6">
    <location>
        <begin position="25"/>
        <end position="254"/>
    </location>
</feature>
<dbReference type="Gene3D" id="1.10.8.60">
    <property type="match status" value="1"/>
</dbReference>
<keyword evidence="4" id="KW-0238">DNA-binding</keyword>
<dbReference type="EMBL" id="SMCS01000003">
    <property type="protein sequence ID" value="TCV94669.1"/>
    <property type="molecule type" value="Genomic_DNA"/>
</dbReference>
<dbReference type="InterPro" id="IPR025944">
    <property type="entry name" value="Sigma_54_int_dom_CS"/>
</dbReference>
<evidence type="ECO:0000313" key="7">
    <source>
        <dbReference type="EMBL" id="TCV94669.1"/>
    </source>
</evidence>
<dbReference type="PANTHER" id="PTHR32071">
    <property type="entry name" value="TRANSCRIPTIONAL REGULATORY PROTEIN"/>
    <property type="match status" value="1"/>
</dbReference>
<dbReference type="InterPro" id="IPR025943">
    <property type="entry name" value="Sigma_54_int_dom_ATP-bd_2"/>
</dbReference>
<dbReference type="Gene3D" id="1.10.10.60">
    <property type="entry name" value="Homeodomain-like"/>
    <property type="match status" value="1"/>
</dbReference>
<dbReference type="Proteomes" id="UP000295645">
    <property type="component" value="Unassembled WGS sequence"/>
</dbReference>
<dbReference type="PROSITE" id="PS50045">
    <property type="entry name" value="SIGMA54_INTERACT_4"/>
    <property type="match status" value="1"/>
</dbReference>
<dbReference type="SUPFAM" id="SSF52540">
    <property type="entry name" value="P-loop containing nucleoside triphosphate hydrolases"/>
    <property type="match status" value="1"/>
</dbReference>
<dbReference type="FunFam" id="3.40.50.300:FF:000006">
    <property type="entry name" value="DNA-binding transcriptional regulator NtrC"/>
    <property type="match status" value="1"/>
</dbReference>
<dbReference type="PROSITE" id="PS00688">
    <property type="entry name" value="SIGMA54_INTERACT_3"/>
    <property type="match status" value="1"/>
</dbReference>
<dbReference type="InterPro" id="IPR027417">
    <property type="entry name" value="P-loop_NTPase"/>
</dbReference>
<protein>
    <submittedName>
        <fullName evidence="7">Sigma-54 interacting transcriptional regulator</fullName>
    </submittedName>
</protein>
<dbReference type="InterPro" id="IPR003593">
    <property type="entry name" value="AAA+_ATPase"/>
</dbReference>
<dbReference type="OrthoDB" id="9804019at2"/>
<dbReference type="InterPro" id="IPR009057">
    <property type="entry name" value="Homeodomain-like_sf"/>
</dbReference>
<evidence type="ECO:0000256" key="5">
    <source>
        <dbReference type="ARBA" id="ARBA00023163"/>
    </source>
</evidence>
<organism evidence="7 8">
    <name type="scientific">Luteibacter rhizovicinus</name>
    <dbReference type="NCBI Taxonomy" id="242606"/>
    <lineage>
        <taxon>Bacteria</taxon>
        <taxon>Pseudomonadati</taxon>
        <taxon>Pseudomonadota</taxon>
        <taxon>Gammaproteobacteria</taxon>
        <taxon>Lysobacterales</taxon>
        <taxon>Rhodanobacteraceae</taxon>
        <taxon>Luteibacter</taxon>
    </lineage>
</organism>
<evidence type="ECO:0000256" key="4">
    <source>
        <dbReference type="ARBA" id="ARBA00023125"/>
    </source>
</evidence>
<dbReference type="InterPro" id="IPR058031">
    <property type="entry name" value="AAA_lid_NorR"/>
</dbReference>
<dbReference type="RefSeq" id="WP_132143197.1">
    <property type="nucleotide sequence ID" value="NZ_SMCS01000003.1"/>
</dbReference>
<proteinExistence type="predicted"/>
<dbReference type="Pfam" id="PF25601">
    <property type="entry name" value="AAA_lid_14"/>
    <property type="match status" value="1"/>
</dbReference>
<name>A0A4V2W463_9GAMM</name>
<evidence type="ECO:0000256" key="3">
    <source>
        <dbReference type="ARBA" id="ARBA00023015"/>
    </source>
</evidence>
<gene>
    <name evidence="7" type="ORF">EC912_103154</name>
</gene>
<reference evidence="7 8" key="1">
    <citation type="submission" date="2019-03" db="EMBL/GenBank/DDBJ databases">
        <title>Above-ground endophytic microbial communities from plants in different locations in the United States.</title>
        <authorList>
            <person name="Frank C."/>
        </authorList>
    </citation>
    <scope>NUCLEOTIDE SEQUENCE [LARGE SCALE GENOMIC DNA]</scope>
    <source>
        <strain evidence="7 8">LP_13_YM</strain>
    </source>
</reference>
<dbReference type="GO" id="GO:0006355">
    <property type="term" value="P:regulation of DNA-templated transcription"/>
    <property type="evidence" value="ECO:0007669"/>
    <property type="project" value="InterPro"/>
</dbReference>
<keyword evidence="8" id="KW-1185">Reference proteome</keyword>
<keyword evidence="3" id="KW-0805">Transcription regulation</keyword>
<dbReference type="Pfam" id="PF00158">
    <property type="entry name" value="Sigma54_activat"/>
    <property type="match status" value="1"/>
</dbReference>
<dbReference type="SMART" id="SM00382">
    <property type="entry name" value="AAA"/>
    <property type="match status" value="1"/>
</dbReference>
<keyword evidence="5" id="KW-0804">Transcription</keyword>
<keyword evidence="2" id="KW-0067">ATP-binding</keyword>
<keyword evidence="1" id="KW-0547">Nucleotide-binding</keyword>
<dbReference type="AlphaFoldDB" id="A0A4V2W463"/>
<dbReference type="GO" id="GO:0005524">
    <property type="term" value="F:ATP binding"/>
    <property type="evidence" value="ECO:0007669"/>
    <property type="project" value="UniProtKB-KW"/>
</dbReference>
<dbReference type="PROSITE" id="PS00676">
    <property type="entry name" value="SIGMA54_INTERACT_2"/>
    <property type="match status" value="1"/>
</dbReference>
<accession>A0A4V2W463</accession>